<dbReference type="OrthoDB" id="40334at2759"/>
<dbReference type="PANTHER" id="PTHR28630:SF31">
    <property type="entry name" value="PEROXIREDOXIN-LIKE 2A"/>
    <property type="match status" value="1"/>
</dbReference>
<comment type="caution">
    <text evidence="8">The sequence shown here is derived from an EMBL/GenBank/DDBJ whole genome shotgun (WGS) entry which is preliminary data.</text>
</comment>
<evidence type="ECO:0000256" key="7">
    <source>
        <dbReference type="ARBA" id="ARBA00032129"/>
    </source>
</evidence>
<sequence length="496" mass="55980">MASFSVEDFVGNGVLKDLIPTFLKEGWDDVPTLKIMNKEDTDAMNMTQQQKDALEIRSYLHDRALLQYGDRLEASGKCLPELLSTSTGDLSSRFGMKRGHIARFVDRTSACADPLLKLYAPLTARNMNSIDSRNNSNFKSYASVSSRKMQASGGMNHDKPLEQSLADFKIKDGYIFKGIVAAGPAEPRACGCVQPPPIVDSVAPYSALENISVQKLTPEYKIGMERLVKTKTPPMKASELWRDKPAVIICIRRPGCIMCRAEAHQLYAKKPIFDALGIRLCAVLHEHIESEVKDFWPRYWGGVVLFDRSMKFFKALGGGKLLKEKFISGFIFNPRAIANYKRAKATGSEQNFKGEGEIKGGLFIVGREKSGIAYQFIERNFGDWAPLAEVIDICSKLRVILFSFSHPILRPSSEVKKSPSKHHSNMNEVCVLIIHVFFRFTFRIFIFLVIPKWKILPFLFNFISERLANLVLQTWDTDDMSHMHENKIHAIVNGTE</sequence>
<evidence type="ECO:0000313" key="8">
    <source>
        <dbReference type="EMBL" id="KAF9677277.1"/>
    </source>
</evidence>
<name>A0A835JWS3_9ROSI</name>
<keyword evidence="2" id="KW-0963">Cytoplasm</keyword>
<evidence type="ECO:0000313" key="9">
    <source>
        <dbReference type="Proteomes" id="UP000657918"/>
    </source>
</evidence>
<dbReference type="PANTHER" id="PTHR28630">
    <property type="match status" value="1"/>
</dbReference>
<comment type="subcellular location">
    <subcellularLocation>
        <location evidence="1">Cytoplasm</location>
    </subcellularLocation>
</comment>
<dbReference type="InterPro" id="IPR032801">
    <property type="entry name" value="PXL2A/B/C"/>
</dbReference>
<dbReference type="AlphaFoldDB" id="A0A835JWS3"/>
<dbReference type="Proteomes" id="UP000657918">
    <property type="component" value="Chromosome 8"/>
</dbReference>
<evidence type="ECO:0000256" key="2">
    <source>
        <dbReference type="ARBA" id="ARBA00022490"/>
    </source>
</evidence>
<gene>
    <name evidence="8" type="ORF">SADUNF_Sadunf08G0091300</name>
</gene>
<dbReference type="EMBL" id="JADGMS010000008">
    <property type="protein sequence ID" value="KAF9677277.1"/>
    <property type="molecule type" value="Genomic_DNA"/>
</dbReference>
<dbReference type="GO" id="GO:0005737">
    <property type="term" value="C:cytoplasm"/>
    <property type="evidence" value="ECO:0007669"/>
    <property type="project" value="UniProtKB-SubCell"/>
</dbReference>
<accession>A0A835JWS3</accession>
<keyword evidence="9" id="KW-1185">Reference proteome</keyword>
<dbReference type="InterPro" id="IPR036249">
    <property type="entry name" value="Thioredoxin-like_sf"/>
</dbReference>
<proteinExistence type="inferred from homology"/>
<dbReference type="SUPFAM" id="SSF52833">
    <property type="entry name" value="Thioredoxin-like"/>
    <property type="match status" value="1"/>
</dbReference>
<evidence type="ECO:0000256" key="6">
    <source>
        <dbReference type="ARBA" id="ARBA00032058"/>
    </source>
</evidence>
<evidence type="ECO:0000256" key="3">
    <source>
        <dbReference type="ARBA" id="ARBA00023284"/>
    </source>
</evidence>
<evidence type="ECO:0000256" key="5">
    <source>
        <dbReference type="ARBA" id="ARBA00023849"/>
    </source>
</evidence>
<evidence type="ECO:0000256" key="4">
    <source>
        <dbReference type="ARBA" id="ARBA00023787"/>
    </source>
</evidence>
<evidence type="ECO:0000256" key="1">
    <source>
        <dbReference type="ARBA" id="ARBA00004496"/>
    </source>
</evidence>
<comment type="similarity">
    <text evidence="4">Belongs to the peroxiredoxin-like PRXL2 family. PRXL2A subfamily.</text>
</comment>
<protein>
    <recommendedName>
        <fullName evidence="5">Peroxiredoxin-like 2A</fullName>
    </recommendedName>
    <alternativeName>
        <fullName evidence="7">Peroxiredoxin-like 2 activated in M-CSF stimulated monocytes</fullName>
    </alternativeName>
    <alternativeName>
        <fullName evidence="6">Redox-regulatory protein FAM213A</fullName>
    </alternativeName>
</protein>
<organism evidence="8 9">
    <name type="scientific">Salix dunnii</name>
    <dbReference type="NCBI Taxonomy" id="1413687"/>
    <lineage>
        <taxon>Eukaryota</taxon>
        <taxon>Viridiplantae</taxon>
        <taxon>Streptophyta</taxon>
        <taxon>Embryophyta</taxon>
        <taxon>Tracheophyta</taxon>
        <taxon>Spermatophyta</taxon>
        <taxon>Magnoliopsida</taxon>
        <taxon>eudicotyledons</taxon>
        <taxon>Gunneridae</taxon>
        <taxon>Pentapetalae</taxon>
        <taxon>rosids</taxon>
        <taxon>fabids</taxon>
        <taxon>Malpighiales</taxon>
        <taxon>Salicaceae</taxon>
        <taxon>Saliceae</taxon>
        <taxon>Salix</taxon>
    </lineage>
</organism>
<dbReference type="Pfam" id="PF13911">
    <property type="entry name" value="AhpC-TSA_2"/>
    <property type="match status" value="1"/>
</dbReference>
<keyword evidence="3" id="KW-0676">Redox-active center</keyword>
<reference evidence="8 9" key="1">
    <citation type="submission" date="2020-10" db="EMBL/GenBank/DDBJ databases">
        <title>Plant Genome Project.</title>
        <authorList>
            <person name="Zhang R.-G."/>
        </authorList>
    </citation>
    <scope>NUCLEOTIDE SEQUENCE [LARGE SCALE GENOMIC DNA]</scope>
    <source>
        <strain evidence="8">FAFU-HL-1</strain>
        <tissue evidence="8">Leaf</tissue>
    </source>
</reference>